<evidence type="ECO:0000256" key="1">
    <source>
        <dbReference type="SAM" id="MobiDB-lite"/>
    </source>
</evidence>
<dbReference type="Proteomes" id="UP000069654">
    <property type="component" value="Unassembled WGS sequence"/>
</dbReference>
<dbReference type="AlphaFoldDB" id="A0A117IMC1"/>
<reference evidence="4" key="2">
    <citation type="submission" date="2016-02" db="EMBL/GenBank/DDBJ databases">
        <title>Draft genome sequence of five rapidly growing Mycobacterium species.</title>
        <authorList>
            <person name="Katahira K."/>
            <person name="Gotou Y."/>
            <person name="Iida K."/>
            <person name="Ogura Y."/>
            <person name="Hayashi T."/>
        </authorList>
    </citation>
    <scope>NUCLEOTIDE SEQUENCE [LARGE SCALE GENOMIC DNA]</scope>
    <source>
        <strain evidence="4">JCM6362</strain>
    </source>
</reference>
<name>A0A117IMC1_MYCTH</name>
<feature type="region of interest" description="Disordered" evidence="1">
    <location>
        <begin position="480"/>
        <end position="567"/>
    </location>
</feature>
<dbReference type="OMA" id="NWVSAAH"/>
<protein>
    <submittedName>
        <fullName evidence="3">Uncharacterized protein</fullName>
    </submittedName>
</protein>
<keyword evidence="2" id="KW-0472">Membrane</keyword>
<reference evidence="3 4" key="1">
    <citation type="journal article" date="2016" name="Genome Announc.">
        <title>Draft Genome Sequences of Five Rapidly Growing Mycobacterium Species, M. thermoresistibile, M. fortuitum subsp. acetamidolyticum, M. canariasense, M. brisbanense, and M. novocastrense.</title>
        <authorList>
            <person name="Katahira K."/>
            <person name="Ogura Y."/>
            <person name="Gotoh Y."/>
            <person name="Hayashi T."/>
        </authorList>
    </citation>
    <scope>NUCLEOTIDE SEQUENCE [LARGE SCALE GENOMIC DNA]</scope>
    <source>
        <strain evidence="3 4">JCM6362</strain>
    </source>
</reference>
<dbReference type="EMBL" id="BCTB01000012">
    <property type="protein sequence ID" value="GAT15038.1"/>
    <property type="molecule type" value="Genomic_DNA"/>
</dbReference>
<dbReference type="RefSeq" id="WP_003924497.1">
    <property type="nucleotide sequence ID" value="NZ_BCTB01000012.1"/>
</dbReference>
<dbReference type="InterPro" id="IPR027417">
    <property type="entry name" value="P-loop_NTPase"/>
</dbReference>
<evidence type="ECO:0000313" key="3">
    <source>
        <dbReference type="EMBL" id="GAT15038.1"/>
    </source>
</evidence>
<comment type="caution">
    <text evidence="3">The sequence shown here is derived from an EMBL/GenBank/DDBJ whole genome shotgun (WGS) entry which is preliminary data.</text>
</comment>
<keyword evidence="2" id="KW-1133">Transmembrane helix</keyword>
<proteinExistence type="predicted"/>
<feature type="transmembrane region" description="Helical" evidence="2">
    <location>
        <begin position="332"/>
        <end position="352"/>
    </location>
</feature>
<sequence>MTDPIAAADAVVAAVEPGLQPPGVQIRDAVLVTGPWLAGTTSVLTALQERLPDHTFVEAEALSAAEAPSAVLFVVSAAAPITESDCALLELAAHYTDLVIGVVSKIDAHQDWREVLETNRATVAGRSPRFARMAWVGVAAAPDLGEPILDDLVELLSERLADPDVQRRNRLRAWEARLGAVIARHEADAAGEDRRARVQALHARRDEILRERRMAKSERTIALRSQLQQARVQLAYFARNRCTSVRAEWQEDVAEFNHLPWPSARRRRLIEFEFYVRSRAGEVVNEVDDGITTHLRDMARELDLPAPAEAGEPAGPELPGPPLRSRQLENRLMMLLGAGFGVGVAAAASRLFSGLSPTLTAAGMVVGGLVALAVTVWMVGLRNVLQERAVLDRWVGEVAAALRSTVEELVATRVLAAERELTAELANREEEEGAAAAAQIAEIDAELREHATARARAAAIRDSRVPILQAALDAVRAELYGPDGSEPETEEPEETGEPGEAAEVDETDGPAEVDETGVTEGVTEEGTEGVTEVTDAGTGDGEAEPPAEPDIAEPDAEERENGPQTQV</sequence>
<feature type="compositionally biased region" description="Acidic residues" evidence="1">
    <location>
        <begin position="541"/>
        <end position="558"/>
    </location>
</feature>
<gene>
    <name evidence="3" type="ORF">RMCT_2008</name>
</gene>
<dbReference type="SUPFAM" id="SSF52540">
    <property type="entry name" value="P-loop containing nucleoside triphosphate hydrolases"/>
    <property type="match status" value="1"/>
</dbReference>
<feature type="transmembrane region" description="Helical" evidence="2">
    <location>
        <begin position="358"/>
        <end position="379"/>
    </location>
</feature>
<feature type="compositionally biased region" description="Acidic residues" evidence="1">
    <location>
        <begin position="485"/>
        <end position="527"/>
    </location>
</feature>
<keyword evidence="2" id="KW-0812">Transmembrane</keyword>
<evidence type="ECO:0000313" key="4">
    <source>
        <dbReference type="Proteomes" id="UP000069654"/>
    </source>
</evidence>
<dbReference type="STRING" id="1797.RMCT_2008"/>
<evidence type="ECO:0000256" key="2">
    <source>
        <dbReference type="SAM" id="Phobius"/>
    </source>
</evidence>
<organism evidence="3 4">
    <name type="scientific">Mycolicibacterium thermoresistibile</name>
    <name type="common">Mycobacterium thermoresistibile</name>
    <dbReference type="NCBI Taxonomy" id="1797"/>
    <lineage>
        <taxon>Bacteria</taxon>
        <taxon>Bacillati</taxon>
        <taxon>Actinomycetota</taxon>
        <taxon>Actinomycetes</taxon>
        <taxon>Mycobacteriales</taxon>
        <taxon>Mycobacteriaceae</taxon>
        <taxon>Mycolicibacterium</taxon>
    </lineage>
</organism>
<feature type="compositionally biased region" description="Low complexity" evidence="1">
    <location>
        <begin position="528"/>
        <end position="537"/>
    </location>
</feature>
<accession>A0A117IMC1</accession>